<feature type="region of interest" description="Disordered" evidence="8">
    <location>
        <begin position="28"/>
        <end position="63"/>
    </location>
</feature>
<evidence type="ECO:0000256" key="3">
    <source>
        <dbReference type="ARBA" id="ARBA00022691"/>
    </source>
</evidence>
<evidence type="ECO:0000313" key="11">
    <source>
        <dbReference type="Proteomes" id="UP001164746"/>
    </source>
</evidence>
<feature type="compositionally biased region" description="Basic and acidic residues" evidence="8">
    <location>
        <begin position="170"/>
        <end position="188"/>
    </location>
</feature>
<gene>
    <name evidence="10" type="ORF">MAR_010329</name>
</gene>
<dbReference type="Gene3D" id="3.40.50.150">
    <property type="entry name" value="Vaccinia Virus protein VP39"/>
    <property type="match status" value="1"/>
</dbReference>
<protein>
    <recommendedName>
        <fullName evidence="4">tRNA (uracil(54)-C(5))-methyltransferase</fullName>
        <ecNumber evidence="4">2.1.1.35</ecNumber>
    </recommendedName>
</protein>
<evidence type="ECO:0000259" key="9">
    <source>
        <dbReference type="Pfam" id="PF13847"/>
    </source>
</evidence>
<dbReference type="InterPro" id="IPR012677">
    <property type="entry name" value="Nucleotide-bd_a/b_plait_sf"/>
</dbReference>
<dbReference type="InterPro" id="IPR035979">
    <property type="entry name" value="RBD_domain_sf"/>
</dbReference>
<dbReference type="SUPFAM" id="SSF53335">
    <property type="entry name" value="S-adenosyl-L-methionine-dependent methyltransferases"/>
    <property type="match status" value="1"/>
</dbReference>
<dbReference type="InterPro" id="IPR025714">
    <property type="entry name" value="Methyltranfer_dom"/>
</dbReference>
<keyword evidence="1 6" id="KW-0489">Methyltransferase</keyword>
<evidence type="ECO:0000256" key="5">
    <source>
        <dbReference type="ARBA" id="ARBA00047278"/>
    </source>
</evidence>
<dbReference type="InterPro" id="IPR010280">
    <property type="entry name" value="U5_MeTrfase_fam"/>
</dbReference>
<name>A0ABY7E469_MYAAR</name>
<keyword evidence="2 6" id="KW-0808">Transferase</keyword>
<comment type="caution">
    <text evidence="6">Lacks conserved residue(s) required for the propagation of feature annotation.</text>
</comment>
<dbReference type="InterPro" id="IPR029063">
    <property type="entry name" value="SAM-dependent_MTases_sf"/>
</dbReference>
<evidence type="ECO:0000256" key="1">
    <source>
        <dbReference type="ARBA" id="ARBA00022603"/>
    </source>
</evidence>
<evidence type="ECO:0000256" key="8">
    <source>
        <dbReference type="SAM" id="MobiDB-lite"/>
    </source>
</evidence>
<keyword evidence="3 6" id="KW-0949">S-adenosyl-L-methionine</keyword>
<evidence type="ECO:0000256" key="4">
    <source>
        <dbReference type="ARBA" id="ARBA00033763"/>
    </source>
</evidence>
<feature type="coiled-coil region" evidence="7">
    <location>
        <begin position="207"/>
        <end position="235"/>
    </location>
</feature>
<dbReference type="CDD" id="cd02440">
    <property type="entry name" value="AdoMet_MTases"/>
    <property type="match status" value="1"/>
</dbReference>
<sequence>MGGLDGYRGGQEAVYTMSQSFEVFVTREDNSDEDMVNSDEKGNNVGAKAEEDGDQKEEKSTADVQEAVQEVCGQDEYMYTKREDFTSELFKLSITNLPRKFGFKEFKKKLSKLDVTPVKLKIWKDVCFVTFRNEEEKGIALEKINGLQWRGNQLIAMVAKPAADPLVQKRKQESMPDRGQGKKPRLTEEDSLSPSERLKNAVTPLWKLEYSEQLKKKEEEMRQFLKRYHRQLEKNCPDLKSWLRESRQKHGAIPCELHNIKPSPETEGYRNKCEFTIGPGEGGERQAVVGFRYGTYAQGTVSVGSPEEVAFLSQHMKDLLKVFQTYLDSSAYGAFHPETHIGHWRQLTVRSSRLGHLMVLLDFHPQQLTQEKLQEVRKSITEFFMEGGGKDSGVSACYFRALLDKTTSSDEPYDFLFGDNVINTAGAEVLYQTVSDWCEARSNTTVLDVCCGTGTIGLTLAKTVNKVIGVEMCSEAIADAKKNATLNGVDNVVYHCAKAEDVMKDITKSVFGSEDVVAIVDPPRSGLLETITVICLKFIQTVTPEVTSTDWYSLVRPMSKRLTGGRFLPVKAVPVDLFPHTKHCELVILFHREAEDA</sequence>
<feature type="binding site" evidence="6">
    <location>
        <position position="471"/>
    </location>
    <ligand>
        <name>S-adenosyl-L-methionine</name>
        <dbReference type="ChEBI" id="CHEBI:59789"/>
    </ligand>
</feature>
<accession>A0ABY7E469</accession>
<reference evidence="10" key="1">
    <citation type="submission" date="2022-11" db="EMBL/GenBank/DDBJ databases">
        <title>Centuries of genome instability and evolution in soft-shell clam transmissible cancer (bioRxiv).</title>
        <authorList>
            <person name="Hart S.F.M."/>
            <person name="Yonemitsu M.A."/>
            <person name="Giersch R.M."/>
            <person name="Beal B.F."/>
            <person name="Arriagada G."/>
            <person name="Davis B.W."/>
            <person name="Ostrander E.A."/>
            <person name="Goff S.P."/>
            <person name="Metzger M.J."/>
        </authorList>
    </citation>
    <scope>NUCLEOTIDE SEQUENCE</scope>
    <source>
        <strain evidence="10">MELC-2E11</strain>
        <tissue evidence="10">Siphon/mantle</tissue>
    </source>
</reference>
<dbReference type="SUPFAM" id="SSF54928">
    <property type="entry name" value="RNA-binding domain, RBD"/>
    <property type="match status" value="1"/>
</dbReference>
<evidence type="ECO:0000256" key="6">
    <source>
        <dbReference type="PROSITE-ProRule" id="PRU01024"/>
    </source>
</evidence>
<comment type="similarity">
    <text evidence="6">Belongs to the class I-like SAM-binding methyltransferase superfamily. RNA M5U methyltransferase family.</text>
</comment>
<keyword evidence="11" id="KW-1185">Reference proteome</keyword>
<dbReference type="Gene3D" id="2.40.50.1070">
    <property type="match status" value="1"/>
</dbReference>
<proteinExistence type="inferred from homology"/>
<dbReference type="InterPro" id="IPR045850">
    <property type="entry name" value="TRM2_met"/>
</dbReference>
<comment type="catalytic activity">
    <reaction evidence="5">
        <text>uridine(54) in tRNA + S-adenosyl-L-methionine = 5-methyluridine(54) in tRNA + S-adenosyl-L-homocysteine + H(+)</text>
        <dbReference type="Rhea" id="RHEA:42712"/>
        <dbReference type="Rhea" id="RHEA-COMP:10167"/>
        <dbReference type="Rhea" id="RHEA-COMP:10193"/>
        <dbReference type="ChEBI" id="CHEBI:15378"/>
        <dbReference type="ChEBI" id="CHEBI:57856"/>
        <dbReference type="ChEBI" id="CHEBI:59789"/>
        <dbReference type="ChEBI" id="CHEBI:65315"/>
        <dbReference type="ChEBI" id="CHEBI:74447"/>
        <dbReference type="EC" id="2.1.1.35"/>
    </reaction>
    <physiologicalReaction direction="left-to-right" evidence="5">
        <dbReference type="Rhea" id="RHEA:42713"/>
    </physiologicalReaction>
</comment>
<dbReference type="Pfam" id="PF13847">
    <property type="entry name" value="Methyltransf_31"/>
    <property type="match status" value="1"/>
</dbReference>
<evidence type="ECO:0000313" key="10">
    <source>
        <dbReference type="EMBL" id="WAR03771.1"/>
    </source>
</evidence>
<dbReference type="EMBL" id="CP111015">
    <property type="protein sequence ID" value="WAR03771.1"/>
    <property type="molecule type" value="Genomic_DNA"/>
</dbReference>
<feature type="domain" description="Methyltransferase" evidence="9">
    <location>
        <begin position="442"/>
        <end position="505"/>
    </location>
</feature>
<dbReference type="PANTHER" id="PTHR45904:SF2">
    <property type="entry name" value="TRNA (URACIL-5-)-METHYLTRANSFERASE HOMOLOG A"/>
    <property type="match status" value="1"/>
</dbReference>
<evidence type="ECO:0000256" key="7">
    <source>
        <dbReference type="SAM" id="Coils"/>
    </source>
</evidence>
<keyword evidence="7" id="KW-0175">Coiled coil</keyword>
<evidence type="ECO:0000256" key="2">
    <source>
        <dbReference type="ARBA" id="ARBA00022679"/>
    </source>
</evidence>
<feature type="region of interest" description="Disordered" evidence="8">
    <location>
        <begin position="165"/>
        <end position="195"/>
    </location>
</feature>
<feature type="binding site" evidence="6">
    <location>
        <position position="521"/>
    </location>
    <ligand>
        <name>S-adenosyl-L-methionine</name>
        <dbReference type="ChEBI" id="CHEBI:59789"/>
    </ligand>
</feature>
<dbReference type="Proteomes" id="UP001164746">
    <property type="component" value="Chromosome 4"/>
</dbReference>
<dbReference type="PROSITE" id="PS51687">
    <property type="entry name" value="SAM_MT_RNA_M5U"/>
    <property type="match status" value="1"/>
</dbReference>
<dbReference type="PANTHER" id="PTHR45904">
    <property type="entry name" value="TRNA (URACIL-5-)-METHYLTRANSFERASE"/>
    <property type="match status" value="1"/>
</dbReference>
<dbReference type="EC" id="2.1.1.35" evidence="4"/>
<dbReference type="Gene3D" id="3.30.70.330">
    <property type="match status" value="1"/>
</dbReference>
<organism evidence="10 11">
    <name type="scientific">Mya arenaria</name>
    <name type="common">Soft-shell clam</name>
    <dbReference type="NCBI Taxonomy" id="6604"/>
    <lineage>
        <taxon>Eukaryota</taxon>
        <taxon>Metazoa</taxon>
        <taxon>Spiralia</taxon>
        <taxon>Lophotrochozoa</taxon>
        <taxon>Mollusca</taxon>
        <taxon>Bivalvia</taxon>
        <taxon>Autobranchia</taxon>
        <taxon>Heteroconchia</taxon>
        <taxon>Euheterodonta</taxon>
        <taxon>Imparidentia</taxon>
        <taxon>Neoheterodontei</taxon>
        <taxon>Myida</taxon>
        <taxon>Myoidea</taxon>
        <taxon>Myidae</taxon>
        <taxon>Mya</taxon>
    </lineage>
</organism>